<dbReference type="RefSeq" id="WP_093192427.1">
    <property type="nucleotide sequence ID" value="NZ_FNEV01000002.1"/>
</dbReference>
<reference evidence="2" key="1">
    <citation type="submission" date="2016-10" db="EMBL/GenBank/DDBJ databases">
        <authorList>
            <person name="Varghese N."/>
            <person name="Submissions S."/>
        </authorList>
    </citation>
    <scope>NUCLEOTIDE SEQUENCE [LARGE SCALE GENOMIC DNA]</scope>
    <source>
        <strain evidence="2">DSM 4771</strain>
    </source>
</reference>
<dbReference type="OrthoDB" id="9840952at2"/>
<keyword evidence="2" id="KW-1185">Reference proteome</keyword>
<organism evidence="1 2">
    <name type="scientific">Salimicrobium halophilum</name>
    <dbReference type="NCBI Taxonomy" id="86666"/>
    <lineage>
        <taxon>Bacteria</taxon>
        <taxon>Bacillati</taxon>
        <taxon>Bacillota</taxon>
        <taxon>Bacilli</taxon>
        <taxon>Bacillales</taxon>
        <taxon>Bacillaceae</taxon>
        <taxon>Salimicrobium</taxon>
    </lineage>
</organism>
<dbReference type="AlphaFoldDB" id="A0A1G8R7F0"/>
<evidence type="ECO:0000313" key="2">
    <source>
        <dbReference type="Proteomes" id="UP000199225"/>
    </source>
</evidence>
<dbReference type="Proteomes" id="UP000199225">
    <property type="component" value="Unassembled WGS sequence"/>
</dbReference>
<accession>A0A1G8R7F0</accession>
<sequence length="171" mass="19424">MNKWKVATFILLAVSITLGIFTFQAEKETRAMEKDLVLHYKFNHHKMTEMLGRAIDSYGDAAQVDDNLHYTYSFLEKVNKVTANASPIGRHAELPINFDIYHGTPVLQAYKEINSDGALTEETKKELTSFYDRVSAIDEKLQDLDIEDAGAEELREELARINEELELGSPV</sequence>
<dbReference type="EMBL" id="FNEV01000002">
    <property type="protein sequence ID" value="SDJ12901.1"/>
    <property type="molecule type" value="Genomic_DNA"/>
</dbReference>
<proteinExistence type="predicted"/>
<gene>
    <name evidence="1" type="ORF">SAMN04490247_0875</name>
</gene>
<evidence type="ECO:0000313" key="1">
    <source>
        <dbReference type="EMBL" id="SDJ12901.1"/>
    </source>
</evidence>
<protein>
    <submittedName>
        <fullName evidence="1">Uncharacterized protein</fullName>
    </submittedName>
</protein>
<name>A0A1G8R7F0_9BACI</name>